<evidence type="ECO:0000256" key="3">
    <source>
        <dbReference type="ARBA" id="ARBA00023125"/>
    </source>
</evidence>
<dbReference type="Proteomes" id="UP000315252">
    <property type="component" value="Unassembled WGS sequence"/>
</dbReference>
<dbReference type="InterPro" id="IPR000847">
    <property type="entry name" value="LysR_HTH_N"/>
</dbReference>
<keyword evidence="3" id="KW-0238">DNA-binding</keyword>
<dbReference type="SUPFAM" id="SSF53850">
    <property type="entry name" value="Periplasmic binding protein-like II"/>
    <property type="match status" value="1"/>
</dbReference>
<dbReference type="PANTHER" id="PTHR30419">
    <property type="entry name" value="HTH-TYPE TRANSCRIPTIONAL REGULATOR YBHD"/>
    <property type="match status" value="1"/>
</dbReference>
<evidence type="ECO:0000256" key="2">
    <source>
        <dbReference type="ARBA" id="ARBA00023015"/>
    </source>
</evidence>
<dbReference type="RefSeq" id="WP_142897896.1">
    <property type="nucleotide sequence ID" value="NZ_ML660057.1"/>
</dbReference>
<dbReference type="PROSITE" id="PS50931">
    <property type="entry name" value="HTH_LYSR"/>
    <property type="match status" value="1"/>
</dbReference>
<evidence type="ECO:0000313" key="7">
    <source>
        <dbReference type="Proteomes" id="UP000315252"/>
    </source>
</evidence>
<dbReference type="InterPro" id="IPR005119">
    <property type="entry name" value="LysR_subst-bd"/>
</dbReference>
<organism evidence="6 7">
    <name type="scientific">Denitrobaculum tricleocarpae</name>
    <dbReference type="NCBI Taxonomy" id="2591009"/>
    <lineage>
        <taxon>Bacteria</taxon>
        <taxon>Pseudomonadati</taxon>
        <taxon>Pseudomonadota</taxon>
        <taxon>Alphaproteobacteria</taxon>
        <taxon>Rhodospirillales</taxon>
        <taxon>Rhodospirillaceae</taxon>
        <taxon>Denitrobaculum</taxon>
    </lineage>
</organism>
<evidence type="ECO:0000256" key="4">
    <source>
        <dbReference type="ARBA" id="ARBA00023163"/>
    </source>
</evidence>
<dbReference type="InterPro" id="IPR036388">
    <property type="entry name" value="WH-like_DNA-bd_sf"/>
</dbReference>
<proteinExistence type="inferred from homology"/>
<dbReference type="GO" id="GO:0003700">
    <property type="term" value="F:DNA-binding transcription factor activity"/>
    <property type="evidence" value="ECO:0007669"/>
    <property type="project" value="InterPro"/>
</dbReference>
<comment type="caution">
    <text evidence="6">The sequence shown here is derived from an EMBL/GenBank/DDBJ whole genome shotgun (WGS) entry which is preliminary data.</text>
</comment>
<protein>
    <submittedName>
        <fullName evidence="6">LysR family transcriptional regulator</fullName>
    </submittedName>
</protein>
<name>A0A545TMW1_9PROT</name>
<gene>
    <name evidence="6" type="ORF">FKG95_18570</name>
</gene>
<dbReference type="AlphaFoldDB" id="A0A545TMW1"/>
<dbReference type="InterPro" id="IPR050950">
    <property type="entry name" value="HTH-type_LysR_regulators"/>
</dbReference>
<evidence type="ECO:0000313" key="6">
    <source>
        <dbReference type="EMBL" id="TQV78563.1"/>
    </source>
</evidence>
<dbReference type="Pfam" id="PF00126">
    <property type="entry name" value="HTH_1"/>
    <property type="match status" value="1"/>
</dbReference>
<keyword evidence="7" id="KW-1185">Reference proteome</keyword>
<accession>A0A545TMW1</accession>
<dbReference type="GO" id="GO:0003677">
    <property type="term" value="F:DNA binding"/>
    <property type="evidence" value="ECO:0007669"/>
    <property type="project" value="UniProtKB-KW"/>
</dbReference>
<dbReference type="InterPro" id="IPR036390">
    <property type="entry name" value="WH_DNA-bd_sf"/>
</dbReference>
<comment type="similarity">
    <text evidence="1">Belongs to the LysR transcriptional regulatory family.</text>
</comment>
<dbReference type="SUPFAM" id="SSF46785">
    <property type="entry name" value="Winged helix' DNA-binding domain"/>
    <property type="match status" value="1"/>
</dbReference>
<dbReference type="EMBL" id="VHSH01000006">
    <property type="protein sequence ID" value="TQV78563.1"/>
    <property type="molecule type" value="Genomic_DNA"/>
</dbReference>
<dbReference type="GO" id="GO:0005829">
    <property type="term" value="C:cytosol"/>
    <property type="evidence" value="ECO:0007669"/>
    <property type="project" value="TreeGrafter"/>
</dbReference>
<sequence>MIKTEMLRVFVEVARAGNLVSAAESLGRAPSAVSMTLKQLEAHLGQPLFESERKSRLTALGTYVFEMSNRELAHFDRTITALTDFASARRGEVRIAVVPSFAMTILPELVLEFTAASPNVRLDIRDMDSASIQRELERERIDLGIVSDARQTAEVRLVELASDHFGVVMRADNQLAKRKKISWQALARAGLIANPLCERIDEPELHGALERAHLRVHNTTTLLTMVRAGLGVTLLPELVCRQADSRITFRELASPVAHRRIDLISRARDTPSPATSAFAEFLTARMAERTNLSR</sequence>
<keyword evidence="2" id="KW-0805">Transcription regulation</keyword>
<dbReference type="Gene3D" id="3.40.190.10">
    <property type="entry name" value="Periplasmic binding protein-like II"/>
    <property type="match status" value="2"/>
</dbReference>
<dbReference type="Pfam" id="PF03466">
    <property type="entry name" value="LysR_substrate"/>
    <property type="match status" value="1"/>
</dbReference>
<feature type="domain" description="HTH lysR-type" evidence="5">
    <location>
        <begin position="2"/>
        <end position="58"/>
    </location>
</feature>
<evidence type="ECO:0000259" key="5">
    <source>
        <dbReference type="PROSITE" id="PS50931"/>
    </source>
</evidence>
<dbReference type="Gene3D" id="1.10.10.10">
    <property type="entry name" value="Winged helix-like DNA-binding domain superfamily/Winged helix DNA-binding domain"/>
    <property type="match status" value="1"/>
</dbReference>
<reference evidence="6 7" key="1">
    <citation type="submission" date="2019-06" db="EMBL/GenBank/DDBJ databases">
        <title>Whole genome sequence for Rhodospirillaceae sp. R148.</title>
        <authorList>
            <person name="Wang G."/>
        </authorList>
    </citation>
    <scope>NUCLEOTIDE SEQUENCE [LARGE SCALE GENOMIC DNA]</scope>
    <source>
        <strain evidence="6 7">R148</strain>
    </source>
</reference>
<dbReference type="OrthoDB" id="7282659at2"/>
<keyword evidence="4" id="KW-0804">Transcription</keyword>
<evidence type="ECO:0000256" key="1">
    <source>
        <dbReference type="ARBA" id="ARBA00009437"/>
    </source>
</evidence>